<reference evidence="5 6" key="1">
    <citation type="submission" date="2018-06" db="EMBL/GenBank/DDBJ databases">
        <authorList>
            <consortium name="Pathogen Informatics"/>
            <person name="Doyle S."/>
        </authorList>
    </citation>
    <scope>NUCLEOTIDE SEQUENCE [LARGE SCALE GENOMIC DNA]</scope>
    <source>
        <strain evidence="5 6">NCTC4824</strain>
    </source>
</reference>
<feature type="domain" description="LysM" evidence="4">
    <location>
        <begin position="25"/>
        <end position="68"/>
    </location>
</feature>
<keyword evidence="6" id="KW-1185">Reference proteome</keyword>
<feature type="region of interest" description="Disordered" evidence="2">
    <location>
        <begin position="122"/>
        <end position="155"/>
    </location>
</feature>
<evidence type="ECO:0000256" key="1">
    <source>
        <dbReference type="ARBA" id="ARBA00022729"/>
    </source>
</evidence>
<keyword evidence="1 3" id="KW-0732">Signal</keyword>
<evidence type="ECO:0000256" key="3">
    <source>
        <dbReference type="SAM" id="SignalP"/>
    </source>
</evidence>
<dbReference type="Proteomes" id="UP000249134">
    <property type="component" value="Chromosome 1"/>
</dbReference>
<proteinExistence type="predicted"/>
<dbReference type="RefSeq" id="WP_066138995.1">
    <property type="nucleotide sequence ID" value="NZ_CBCSGM010000001.1"/>
</dbReference>
<sequence length="251" mass="26371">MRKTITAIATVATFTGLMAGGASASTYEVQPGDTLWSISQEQGSNVEQLRTLNELTSDLILPEQNLIIDENKENEKYTVTTGDTLWGIAKNSGISVTDLKQVNQLASDVIHPGDQLILQSENNTPKAQPETAPASNVKSDSADEKAPASTQQAVEGKEMTVTATAYTAYCNGCSGVTATGQDLRANPEQKIIAVDPTVIPLGTKVHVEGYGNAVAGDVGGAIKGNKIDIFMPSSSDATNFGVQTVKVTILD</sequence>
<dbReference type="CDD" id="cd22786">
    <property type="entry name" value="DPBB_YuiC-like"/>
    <property type="match status" value="1"/>
</dbReference>
<dbReference type="PANTHER" id="PTHR39160">
    <property type="entry name" value="CELL WALL-BINDING PROTEIN YOCH"/>
    <property type="match status" value="1"/>
</dbReference>
<dbReference type="Pfam" id="PF01476">
    <property type="entry name" value="LysM"/>
    <property type="match status" value="2"/>
</dbReference>
<feature type="signal peptide" evidence="3">
    <location>
        <begin position="1"/>
        <end position="24"/>
    </location>
</feature>
<dbReference type="SUPFAM" id="SSF50685">
    <property type="entry name" value="Barwin-like endoglucanases"/>
    <property type="match status" value="1"/>
</dbReference>
<dbReference type="InterPro" id="IPR036779">
    <property type="entry name" value="LysM_dom_sf"/>
</dbReference>
<dbReference type="AlphaFoldDB" id="A0A2X4ZGG5"/>
<evidence type="ECO:0000313" key="5">
    <source>
        <dbReference type="EMBL" id="SQI59554.1"/>
    </source>
</evidence>
<accession>A0A2X4ZGG5</accession>
<dbReference type="InterPro" id="IPR051933">
    <property type="entry name" value="Resuscitation_pf_RpfB"/>
</dbReference>
<dbReference type="SMART" id="SM00257">
    <property type="entry name" value="LysM"/>
    <property type="match status" value="2"/>
</dbReference>
<dbReference type="EMBL" id="LS483476">
    <property type="protein sequence ID" value="SQI59554.1"/>
    <property type="molecule type" value="Genomic_DNA"/>
</dbReference>
<dbReference type="PROSITE" id="PS51782">
    <property type="entry name" value="LYSM"/>
    <property type="match status" value="2"/>
</dbReference>
<dbReference type="GO" id="GO:0004553">
    <property type="term" value="F:hydrolase activity, hydrolyzing O-glycosyl compounds"/>
    <property type="evidence" value="ECO:0007669"/>
    <property type="project" value="InterPro"/>
</dbReference>
<evidence type="ECO:0000259" key="4">
    <source>
        <dbReference type="PROSITE" id="PS51782"/>
    </source>
</evidence>
<feature type="chain" id="PRO_5016120479" evidence="3">
    <location>
        <begin position="25"/>
        <end position="251"/>
    </location>
</feature>
<protein>
    <submittedName>
        <fullName evidence="5">Peptidoglycan-binding protein</fullName>
    </submittedName>
</protein>
<gene>
    <name evidence="5" type="primary">yocH_2</name>
    <name evidence="5" type="ORF">NCTC4824_02410</name>
</gene>
<dbReference type="Pfam" id="PF06725">
    <property type="entry name" value="3D"/>
    <property type="match status" value="1"/>
</dbReference>
<dbReference type="PANTHER" id="PTHR39160:SF6">
    <property type="entry name" value="CELL WALL-BINDING PROTEIN YOCH"/>
    <property type="match status" value="1"/>
</dbReference>
<dbReference type="STRING" id="1348624.GCA_001591545_01460"/>
<dbReference type="InterPro" id="IPR010611">
    <property type="entry name" value="3D_dom"/>
</dbReference>
<evidence type="ECO:0000313" key="6">
    <source>
        <dbReference type="Proteomes" id="UP000249134"/>
    </source>
</evidence>
<dbReference type="GO" id="GO:0009254">
    <property type="term" value="P:peptidoglycan turnover"/>
    <property type="evidence" value="ECO:0007669"/>
    <property type="project" value="InterPro"/>
</dbReference>
<name>A0A2X4ZGG5_LEDLE</name>
<dbReference type="SUPFAM" id="SSF54106">
    <property type="entry name" value="LysM domain"/>
    <property type="match status" value="2"/>
</dbReference>
<organism evidence="5 6">
    <name type="scientific">Lederbergia lenta</name>
    <name type="common">Bacillus lentus</name>
    <dbReference type="NCBI Taxonomy" id="1467"/>
    <lineage>
        <taxon>Bacteria</taxon>
        <taxon>Bacillati</taxon>
        <taxon>Bacillota</taxon>
        <taxon>Bacilli</taxon>
        <taxon>Bacillales</taxon>
        <taxon>Bacillaceae</taxon>
        <taxon>Lederbergia</taxon>
    </lineage>
</organism>
<dbReference type="KEGG" id="blen:NCTC4824_02410"/>
<dbReference type="GO" id="GO:0019867">
    <property type="term" value="C:outer membrane"/>
    <property type="evidence" value="ECO:0007669"/>
    <property type="project" value="InterPro"/>
</dbReference>
<dbReference type="InterPro" id="IPR018392">
    <property type="entry name" value="LysM"/>
</dbReference>
<feature type="domain" description="LysM" evidence="4">
    <location>
        <begin position="75"/>
        <end position="118"/>
    </location>
</feature>
<dbReference type="InterPro" id="IPR036908">
    <property type="entry name" value="RlpA-like_sf"/>
</dbReference>
<dbReference type="CDD" id="cd00118">
    <property type="entry name" value="LysM"/>
    <property type="match status" value="2"/>
</dbReference>
<evidence type="ECO:0000256" key="2">
    <source>
        <dbReference type="SAM" id="MobiDB-lite"/>
    </source>
</evidence>
<dbReference type="Gene3D" id="2.40.40.10">
    <property type="entry name" value="RlpA-like domain"/>
    <property type="match status" value="1"/>
</dbReference>
<dbReference type="Gene3D" id="3.10.350.10">
    <property type="entry name" value="LysM domain"/>
    <property type="match status" value="2"/>
</dbReference>